<dbReference type="EMBL" id="AZBU02000007">
    <property type="protein sequence ID" value="TKR69166.1"/>
    <property type="molecule type" value="Genomic_DNA"/>
</dbReference>
<accession>A0A4U5MIG1</accession>
<organism evidence="1 2">
    <name type="scientific">Steinernema carpocapsae</name>
    <name type="common">Entomopathogenic nematode</name>
    <dbReference type="NCBI Taxonomy" id="34508"/>
    <lineage>
        <taxon>Eukaryota</taxon>
        <taxon>Metazoa</taxon>
        <taxon>Ecdysozoa</taxon>
        <taxon>Nematoda</taxon>
        <taxon>Chromadorea</taxon>
        <taxon>Rhabditida</taxon>
        <taxon>Tylenchina</taxon>
        <taxon>Panagrolaimomorpha</taxon>
        <taxon>Strongyloidoidea</taxon>
        <taxon>Steinernematidae</taxon>
        <taxon>Steinernema</taxon>
    </lineage>
</organism>
<reference evidence="1 2" key="1">
    <citation type="journal article" date="2015" name="Genome Biol.">
        <title>Comparative genomics of Steinernema reveals deeply conserved gene regulatory networks.</title>
        <authorList>
            <person name="Dillman A.R."/>
            <person name="Macchietto M."/>
            <person name="Porter C.F."/>
            <person name="Rogers A."/>
            <person name="Williams B."/>
            <person name="Antoshechkin I."/>
            <person name="Lee M.M."/>
            <person name="Goodwin Z."/>
            <person name="Lu X."/>
            <person name="Lewis E.E."/>
            <person name="Goodrich-Blair H."/>
            <person name="Stock S.P."/>
            <person name="Adams B.J."/>
            <person name="Sternberg P.W."/>
            <person name="Mortazavi A."/>
        </authorList>
    </citation>
    <scope>NUCLEOTIDE SEQUENCE [LARGE SCALE GENOMIC DNA]</scope>
    <source>
        <strain evidence="1 2">ALL</strain>
    </source>
</reference>
<reference evidence="1 2" key="2">
    <citation type="journal article" date="2019" name="G3 (Bethesda)">
        <title>Hybrid Assembly of the Genome of the Entomopathogenic Nematode Steinernema carpocapsae Identifies the X-Chromosome.</title>
        <authorList>
            <person name="Serra L."/>
            <person name="Macchietto M."/>
            <person name="Macias-Munoz A."/>
            <person name="McGill C.J."/>
            <person name="Rodriguez I.M."/>
            <person name="Rodriguez B."/>
            <person name="Murad R."/>
            <person name="Mortazavi A."/>
        </authorList>
    </citation>
    <scope>NUCLEOTIDE SEQUENCE [LARGE SCALE GENOMIC DNA]</scope>
    <source>
        <strain evidence="1 2">ALL</strain>
    </source>
</reference>
<evidence type="ECO:0000313" key="1">
    <source>
        <dbReference type="EMBL" id="TKR69166.1"/>
    </source>
</evidence>
<proteinExistence type="predicted"/>
<comment type="caution">
    <text evidence="1">The sequence shown here is derived from an EMBL/GenBank/DDBJ whole genome shotgun (WGS) entry which is preliminary data.</text>
</comment>
<evidence type="ECO:0000313" key="2">
    <source>
        <dbReference type="Proteomes" id="UP000298663"/>
    </source>
</evidence>
<sequence length="148" mass="17514">MEETDLEEWLEEPHLNLWQRCVFGRKMLGDPVESRLQSRGRTSSSVFILSAKIAELPERFPSYYRVSVSGNKTELRVVHPTLERYYLYASIENGEVLLLNFIWCRCPNRRVRLGCSARKFGFVAKWKQHRRREQLQAESRNGQLQPRT</sequence>
<protein>
    <submittedName>
        <fullName evidence="1">Uncharacterized protein</fullName>
    </submittedName>
</protein>
<name>A0A4U5MIG1_STECR</name>
<gene>
    <name evidence="1" type="ORF">L596_021355</name>
</gene>
<dbReference type="AlphaFoldDB" id="A0A4U5MIG1"/>
<keyword evidence="2" id="KW-1185">Reference proteome</keyword>
<dbReference type="Proteomes" id="UP000298663">
    <property type="component" value="Unassembled WGS sequence"/>
</dbReference>